<protein>
    <recommendedName>
        <fullName evidence="4">Bacterial Ig-like domain-containing protein</fullName>
    </recommendedName>
</protein>
<dbReference type="Proteomes" id="UP000016568">
    <property type="component" value="Unassembled WGS sequence"/>
</dbReference>
<gene>
    <name evidence="2" type="ORF">NT2_10_01370</name>
</gene>
<name>U2YPU6_9SPHN</name>
<dbReference type="AlphaFoldDB" id="U2YPU6"/>
<evidence type="ECO:0000313" key="2">
    <source>
        <dbReference type="EMBL" id="GAD50692.1"/>
    </source>
</evidence>
<feature type="compositionally biased region" description="Polar residues" evidence="1">
    <location>
        <begin position="88"/>
        <end position="102"/>
    </location>
</feature>
<feature type="non-terminal residue" evidence="2">
    <location>
        <position position="1"/>
    </location>
</feature>
<comment type="caution">
    <text evidence="2">The sequence shown here is derived from an EMBL/GenBank/DDBJ whole genome shotgun (WGS) entry which is preliminary data.</text>
</comment>
<evidence type="ECO:0000256" key="1">
    <source>
        <dbReference type="SAM" id="MobiDB-lite"/>
    </source>
</evidence>
<sequence length="111" mass="11190">WNPGSGSSVLLPEGVYADGAVGVRQVDEAGNEGTPTFLGPITVDLTDPAAINAELDNDTGSSASDGVTNDGTVVLTSVLEPGATWQYTTNGGTSWNPGSGSSVLLPERVRG</sequence>
<proteinExistence type="predicted"/>
<accession>U2YPU6</accession>
<feature type="region of interest" description="Disordered" evidence="1">
    <location>
        <begin position="88"/>
        <end position="111"/>
    </location>
</feature>
<evidence type="ECO:0008006" key="4">
    <source>
        <dbReference type="Google" id="ProtNLM"/>
    </source>
</evidence>
<reference evidence="2 3" key="1">
    <citation type="submission" date="2013-09" db="EMBL/GenBank/DDBJ databases">
        <title>Whole genome shotgun sequence of Novosphingobium tardaugens NBRC 16725.</title>
        <authorList>
            <person name="Isaki S."/>
            <person name="Hosoyama A."/>
            <person name="Tsuchikane K."/>
            <person name="Katsumata H."/>
            <person name="Ando Y."/>
            <person name="Yamazaki S."/>
            <person name="Fujita N."/>
        </authorList>
    </citation>
    <scope>NUCLEOTIDE SEQUENCE [LARGE SCALE GENOMIC DNA]</scope>
    <source>
        <strain evidence="2 3">NBRC 16725</strain>
    </source>
</reference>
<dbReference type="RefSeq" id="WP_021691510.1">
    <property type="nucleotide sequence ID" value="NZ_BASZ01000010.1"/>
</dbReference>
<dbReference type="EMBL" id="BASZ01000010">
    <property type="protein sequence ID" value="GAD50692.1"/>
    <property type="molecule type" value="Genomic_DNA"/>
</dbReference>
<dbReference type="eggNOG" id="COG2911">
    <property type="taxonomic scope" value="Bacteria"/>
</dbReference>
<keyword evidence="3" id="KW-1185">Reference proteome</keyword>
<evidence type="ECO:0000313" key="3">
    <source>
        <dbReference type="Proteomes" id="UP000016568"/>
    </source>
</evidence>
<organism evidence="2 3">
    <name type="scientific">Caenibius tardaugens NBRC 16725</name>
    <dbReference type="NCBI Taxonomy" id="1219035"/>
    <lineage>
        <taxon>Bacteria</taxon>
        <taxon>Pseudomonadati</taxon>
        <taxon>Pseudomonadota</taxon>
        <taxon>Alphaproteobacteria</taxon>
        <taxon>Sphingomonadales</taxon>
        <taxon>Erythrobacteraceae</taxon>
        <taxon>Caenibius</taxon>
    </lineage>
</organism>